<dbReference type="Pfam" id="PF10392">
    <property type="entry name" value="COG5_N"/>
    <property type="match status" value="1"/>
</dbReference>
<feature type="domain" description="Conserved oligomeric Golgi complex subunit 5 helical" evidence="7">
    <location>
        <begin position="238"/>
        <end position="451"/>
    </location>
</feature>
<evidence type="ECO:0000256" key="4">
    <source>
        <dbReference type="ARBA" id="ARBA00023136"/>
    </source>
</evidence>
<dbReference type="STRING" id="92696.A0A4V2MW67"/>
<dbReference type="InterPro" id="IPR048485">
    <property type="entry name" value="COG5_helical"/>
</dbReference>
<dbReference type="InterPro" id="IPR049176">
    <property type="entry name" value="COG5_N"/>
</dbReference>
<evidence type="ECO:0000259" key="7">
    <source>
        <dbReference type="Pfam" id="PF20649"/>
    </source>
</evidence>
<dbReference type="EMBL" id="RWJN01000199">
    <property type="protein sequence ID" value="TCD65087.1"/>
    <property type="molecule type" value="Genomic_DNA"/>
</dbReference>
<feature type="compositionally biased region" description="Basic and acidic residues" evidence="5">
    <location>
        <begin position="160"/>
        <end position="174"/>
    </location>
</feature>
<sequence length="932" mass="102273">MTDNSVFGHADFDPNDYANAVLAGESYPSQVGKLKSVRSSGLTPANEDISVAIGKLNVGIDDVEKQLKNVVTTHHEELLVQAAGVTELEGSLTSVRGGLNELDGTLDKLRLKIHAPYQSLQKHVNKLERLQQASEILRRTSRFVILTRRMEVQLAEMDKAEAAEKDNDGARKSDGATTIKPSVTSTSITSETEDDRERAIAKAALTIAELSALLDPTSEDSTVESDNAGSTSTSPISLTAINAIAAHLPYIDAARSRITADMESMVINGLATLNQSLLASSLQTAHNLRVLPHLVNNLVSDLSDAVEGRIRYAFDLSRIAKEVLPKEPNTQQQSSFYKSRVRTEPTNLTAPQWASALWNSLESLIEEMADCCLKVYTLEKVLRVKKDPVTHVLFLDEAMKVLENKPSAIFWAALGRSLEKQARDAAKSSSFLQQTLSTNYPKFLRLFHSFFAKIAVQTDTVYSQNQQSPETVLVLRALSNFESLYLSRSSNRLNEAVGQAFAGGSRAPPNMTDGINVARTVANELDSAKFDPLLVKNVAKYVVSSLDMFLSRLDGEVSKERAAVSLIGPAATPQQSLNGQLGSCLYHCGQRLARLDEEYAADVVAIINPSVQRLNWAFEKLAEPLIAAIRRELGAIIARLHRNDFGGSSDPMSGMMGGGPSPYMKDLVEKLNLVKSDILSLWNAPEASQQWVISMVKFVLKTFVLHASLAKPLSEMGKLQLTTDMTELEFALSAFMTDKNQAKRGANWEVVGEEYQALRAMRPLLFLENSLLASPKHTTGLPPLIVLHHILVRSPISLPHALHGWGEAEYVRWVNEHTEQESWSLVEGDLVHWEKITEAEGGDLAGAEENPSGVDPKKGHGFDKAIDAAICYQGLSTWPSSRSTVVSQATTALYLIARIISPSLASHKRCHKLRPSHMPALQEEFHTRAPRL</sequence>
<evidence type="ECO:0000256" key="1">
    <source>
        <dbReference type="ARBA" id="ARBA00004395"/>
    </source>
</evidence>
<dbReference type="GO" id="GO:0000139">
    <property type="term" value="C:Golgi membrane"/>
    <property type="evidence" value="ECO:0007669"/>
    <property type="project" value="UniProtKB-SubCell"/>
</dbReference>
<accession>A0A4V2MW67</accession>
<dbReference type="PANTHER" id="PTHR13228">
    <property type="entry name" value="CONSERVED OLIGOMERIC GOLGI COMPLEX COMPONENT 5"/>
    <property type="match status" value="1"/>
</dbReference>
<evidence type="ECO:0000256" key="3">
    <source>
        <dbReference type="ARBA" id="ARBA00023034"/>
    </source>
</evidence>
<feature type="domain" description="Conserved oligomeric Golgi complex subunit 5 N-terminal" evidence="6">
    <location>
        <begin position="7"/>
        <end position="149"/>
    </location>
</feature>
<keyword evidence="9" id="KW-1185">Reference proteome</keyword>
<feature type="region of interest" description="Disordered" evidence="5">
    <location>
        <begin position="160"/>
        <end position="195"/>
    </location>
</feature>
<comment type="caution">
    <text evidence="8">The sequence shown here is derived from an EMBL/GenBank/DDBJ whole genome shotgun (WGS) entry which is preliminary data.</text>
</comment>
<dbReference type="AlphaFoldDB" id="A0A4V2MW67"/>
<protein>
    <recommendedName>
        <fullName evidence="2">Conserved oligomeric Golgi complex subunit 5</fullName>
    </recommendedName>
</protein>
<evidence type="ECO:0000256" key="2">
    <source>
        <dbReference type="ARBA" id="ARBA00020974"/>
    </source>
</evidence>
<gene>
    <name evidence="8" type="ORF">EIP91_003096</name>
</gene>
<dbReference type="GO" id="GO:0017119">
    <property type="term" value="C:Golgi transport complex"/>
    <property type="evidence" value="ECO:0007669"/>
    <property type="project" value="InterPro"/>
</dbReference>
<name>A0A4V2MW67_9APHY</name>
<comment type="subcellular location">
    <subcellularLocation>
        <location evidence="1">Golgi apparatus membrane</location>
        <topology evidence="1">Peripheral membrane protein</topology>
    </subcellularLocation>
</comment>
<dbReference type="GO" id="GO:0006891">
    <property type="term" value="P:intra-Golgi vesicle-mediated transport"/>
    <property type="evidence" value="ECO:0007669"/>
    <property type="project" value="InterPro"/>
</dbReference>
<dbReference type="OrthoDB" id="18786at2759"/>
<evidence type="ECO:0000259" key="6">
    <source>
        <dbReference type="Pfam" id="PF10392"/>
    </source>
</evidence>
<evidence type="ECO:0000313" key="8">
    <source>
        <dbReference type="EMBL" id="TCD65087.1"/>
    </source>
</evidence>
<dbReference type="InterPro" id="IPR019465">
    <property type="entry name" value="Cog5"/>
</dbReference>
<proteinExistence type="predicted"/>
<keyword evidence="3" id="KW-0333">Golgi apparatus</keyword>
<evidence type="ECO:0000256" key="5">
    <source>
        <dbReference type="SAM" id="MobiDB-lite"/>
    </source>
</evidence>
<reference evidence="8 9" key="1">
    <citation type="submission" date="2018-11" db="EMBL/GenBank/DDBJ databases">
        <title>Genome assembly of Steccherinum ochraceum LE-BIN_3174, the white-rot fungus of the Steccherinaceae family (The Residual Polyporoid clade, Polyporales, Basidiomycota).</title>
        <authorList>
            <person name="Fedorova T.V."/>
            <person name="Glazunova O.A."/>
            <person name="Landesman E.O."/>
            <person name="Moiseenko K.V."/>
            <person name="Psurtseva N.V."/>
            <person name="Savinova O.S."/>
            <person name="Shakhova N.V."/>
            <person name="Tyazhelova T.V."/>
            <person name="Vasina D.V."/>
        </authorList>
    </citation>
    <scope>NUCLEOTIDE SEQUENCE [LARGE SCALE GENOMIC DNA]</scope>
    <source>
        <strain evidence="8 9">LE-BIN_3174</strain>
    </source>
</reference>
<dbReference type="Proteomes" id="UP000292702">
    <property type="component" value="Unassembled WGS sequence"/>
</dbReference>
<dbReference type="PANTHER" id="PTHR13228:SF3">
    <property type="entry name" value="CONSERVED OLIGOMERIC GOLGI COMPLEX SUBUNIT 5"/>
    <property type="match status" value="1"/>
</dbReference>
<dbReference type="Pfam" id="PF20649">
    <property type="entry name" value="COG5_C"/>
    <property type="match status" value="1"/>
</dbReference>
<keyword evidence="4" id="KW-0472">Membrane</keyword>
<organism evidence="8 9">
    <name type="scientific">Steccherinum ochraceum</name>
    <dbReference type="NCBI Taxonomy" id="92696"/>
    <lineage>
        <taxon>Eukaryota</taxon>
        <taxon>Fungi</taxon>
        <taxon>Dikarya</taxon>
        <taxon>Basidiomycota</taxon>
        <taxon>Agaricomycotina</taxon>
        <taxon>Agaricomycetes</taxon>
        <taxon>Polyporales</taxon>
        <taxon>Steccherinaceae</taxon>
        <taxon>Steccherinum</taxon>
    </lineage>
</organism>
<evidence type="ECO:0000313" key="9">
    <source>
        <dbReference type="Proteomes" id="UP000292702"/>
    </source>
</evidence>